<dbReference type="CDD" id="cd11445">
    <property type="entry name" value="bHLH_AtPIF_like"/>
    <property type="match status" value="1"/>
</dbReference>
<evidence type="ECO:0000256" key="2">
    <source>
        <dbReference type="ARBA" id="ARBA00023015"/>
    </source>
</evidence>
<evidence type="ECO:0000256" key="4">
    <source>
        <dbReference type="ARBA" id="ARBA00023242"/>
    </source>
</evidence>
<dbReference type="Pfam" id="PF00010">
    <property type="entry name" value="HLH"/>
    <property type="match status" value="1"/>
</dbReference>
<reference evidence="7 8" key="1">
    <citation type="journal article" date="2020" name="IScience">
        <title>Genome Sequencing of the Endangered Kingdonia uniflora (Circaeasteraceae, Ranunculales) Reveals Potential Mechanisms of Evolutionary Specialization.</title>
        <authorList>
            <person name="Sun Y."/>
            <person name="Deng T."/>
            <person name="Zhang A."/>
            <person name="Moore M.J."/>
            <person name="Landis J.B."/>
            <person name="Lin N."/>
            <person name="Zhang H."/>
            <person name="Zhang X."/>
            <person name="Huang J."/>
            <person name="Zhang X."/>
            <person name="Sun H."/>
            <person name="Wang H."/>
        </authorList>
    </citation>
    <scope>NUCLEOTIDE SEQUENCE [LARGE SCALE GENOMIC DNA]</scope>
    <source>
        <strain evidence="7">TB1705</strain>
        <tissue evidence="7">Leaf</tissue>
    </source>
</reference>
<comment type="caution">
    <text evidence="7">The sequence shown here is derived from an EMBL/GenBank/DDBJ whole genome shotgun (WGS) entry which is preliminary data.</text>
</comment>
<dbReference type="GO" id="GO:0046983">
    <property type="term" value="F:protein dimerization activity"/>
    <property type="evidence" value="ECO:0007669"/>
    <property type="project" value="InterPro"/>
</dbReference>
<evidence type="ECO:0000256" key="1">
    <source>
        <dbReference type="ARBA" id="ARBA00004123"/>
    </source>
</evidence>
<keyword evidence="8" id="KW-1185">Reference proteome</keyword>
<organism evidence="7 8">
    <name type="scientific">Kingdonia uniflora</name>
    <dbReference type="NCBI Taxonomy" id="39325"/>
    <lineage>
        <taxon>Eukaryota</taxon>
        <taxon>Viridiplantae</taxon>
        <taxon>Streptophyta</taxon>
        <taxon>Embryophyta</taxon>
        <taxon>Tracheophyta</taxon>
        <taxon>Spermatophyta</taxon>
        <taxon>Magnoliopsida</taxon>
        <taxon>Ranunculales</taxon>
        <taxon>Circaeasteraceae</taxon>
        <taxon>Kingdonia</taxon>
    </lineage>
</organism>
<gene>
    <name evidence="7" type="ORF">GIB67_028586</name>
</gene>
<keyword evidence="4" id="KW-0539">Nucleus</keyword>
<dbReference type="SUPFAM" id="SSF47459">
    <property type="entry name" value="HLH, helix-loop-helix DNA-binding domain"/>
    <property type="match status" value="1"/>
</dbReference>
<feature type="region of interest" description="Disordered" evidence="5">
    <location>
        <begin position="231"/>
        <end position="250"/>
    </location>
</feature>
<dbReference type="OrthoDB" id="690068at2759"/>
<dbReference type="GO" id="GO:0003700">
    <property type="term" value="F:DNA-binding transcription factor activity"/>
    <property type="evidence" value="ECO:0007669"/>
    <property type="project" value="InterPro"/>
</dbReference>
<dbReference type="Proteomes" id="UP000541444">
    <property type="component" value="Unassembled WGS sequence"/>
</dbReference>
<dbReference type="Gene3D" id="4.10.280.10">
    <property type="entry name" value="Helix-loop-helix DNA-binding domain"/>
    <property type="match status" value="1"/>
</dbReference>
<dbReference type="InterPro" id="IPR044273">
    <property type="entry name" value="PIF3-like"/>
</dbReference>
<feature type="region of interest" description="Disordered" evidence="5">
    <location>
        <begin position="366"/>
        <end position="390"/>
    </location>
</feature>
<sequence>MNHCVPEFEDESMPISSRNHKASLGNDEELVELLWQNGQVVMHTQNQKKGRIQQQTDAAPTNNNLFMQEDEMASWLHYSLDDPPSTAISALIFSTPGTLLLLKRHSYRLLLDRQYHRHQNLRILTPLHQSSIILCISQDPNPGFSTPPLRIRLLLLLLAKPPDWCLPRCQQQSRPVDRLRAQINLRKFPMTEKGKLENRLRIRSFLMRGGQSNALIIDDHDAKFGSETKKQVRGSTSARRSRAAEVHNLSERRRRDRINEKMKALQELIPRCNKSDKASMLDEAIEYLKSLQLQVQMMSMGCGMVPMMFPGVQQYITPMGMGMGMGMDMGMNRPMIPFPPVMPGAPMPRPQSPAHFGPRLPLPAFHPPPSTSLVDTSTNQTAGNPDAMQQIPNYTDPYQHYLSLHHMQQQPPCPPQSQAVAHSNTSKGTDSLENRKTGKRS</sequence>
<proteinExistence type="predicted"/>
<evidence type="ECO:0000256" key="5">
    <source>
        <dbReference type="SAM" id="MobiDB-lite"/>
    </source>
</evidence>
<dbReference type="SMART" id="SM00353">
    <property type="entry name" value="HLH"/>
    <property type="match status" value="1"/>
</dbReference>
<feature type="domain" description="BHLH" evidence="6">
    <location>
        <begin position="242"/>
        <end position="291"/>
    </location>
</feature>
<dbReference type="PANTHER" id="PTHR46807">
    <property type="entry name" value="TRANSCRIPTION FACTOR PIF3"/>
    <property type="match status" value="1"/>
</dbReference>
<name>A0A7J7KZC3_9MAGN</name>
<dbReference type="InterPro" id="IPR011598">
    <property type="entry name" value="bHLH_dom"/>
</dbReference>
<dbReference type="GO" id="GO:0005634">
    <property type="term" value="C:nucleus"/>
    <property type="evidence" value="ECO:0007669"/>
    <property type="project" value="UniProtKB-SubCell"/>
</dbReference>
<evidence type="ECO:0000313" key="7">
    <source>
        <dbReference type="EMBL" id="KAF6135730.1"/>
    </source>
</evidence>
<feature type="compositionally biased region" description="Basic and acidic residues" evidence="5">
    <location>
        <begin position="430"/>
        <end position="441"/>
    </location>
</feature>
<dbReference type="AlphaFoldDB" id="A0A7J7KZC3"/>
<accession>A0A7J7KZC3</accession>
<keyword evidence="2" id="KW-0805">Transcription regulation</keyword>
<feature type="compositionally biased region" description="Polar residues" evidence="5">
    <location>
        <begin position="371"/>
        <end position="383"/>
    </location>
</feature>
<evidence type="ECO:0000313" key="8">
    <source>
        <dbReference type="Proteomes" id="UP000541444"/>
    </source>
</evidence>
<dbReference type="PROSITE" id="PS50888">
    <property type="entry name" value="BHLH"/>
    <property type="match status" value="1"/>
</dbReference>
<comment type="subcellular location">
    <subcellularLocation>
        <location evidence="1">Nucleus</location>
    </subcellularLocation>
</comment>
<evidence type="ECO:0000256" key="3">
    <source>
        <dbReference type="ARBA" id="ARBA00023163"/>
    </source>
</evidence>
<dbReference type="PANTHER" id="PTHR46807:SF8">
    <property type="entry name" value="TRANSCRIPTION FACTOR PIF1-LIKE ISOFORM X2"/>
    <property type="match status" value="1"/>
</dbReference>
<dbReference type="InterPro" id="IPR047265">
    <property type="entry name" value="PIF1-like_bHLH"/>
</dbReference>
<dbReference type="InterPro" id="IPR036638">
    <property type="entry name" value="HLH_DNA-bd_sf"/>
</dbReference>
<keyword evidence="3" id="KW-0804">Transcription</keyword>
<evidence type="ECO:0000259" key="6">
    <source>
        <dbReference type="PROSITE" id="PS50888"/>
    </source>
</evidence>
<protein>
    <recommendedName>
        <fullName evidence="6">BHLH domain-containing protein</fullName>
    </recommendedName>
</protein>
<dbReference type="EMBL" id="JACGCM010002779">
    <property type="protein sequence ID" value="KAF6135730.1"/>
    <property type="molecule type" value="Genomic_DNA"/>
</dbReference>
<feature type="compositionally biased region" description="Polar residues" evidence="5">
    <location>
        <begin position="419"/>
        <end position="429"/>
    </location>
</feature>
<dbReference type="FunFam" id="4.10.280.10:FF:000004">
    <property type="entry name" value="Basic helix-loop-helix transcription factor"/>
    <property type="match status" value="1"/>
</dbReference>
<feature type="region of interest" description="Disordered" evidence="5">
    <location>
        <begin position="407"/>
        <end position="441"/>
    </location>
</feature>